<sequence>MILYTMTPMDQIFPTDESVYSRYMMITYNGVQLLAERQENNGYRVDRILSTDPAVYLEQSIQPGSIIRE</sequence>
<dbReference type="AlphaFoldDB" id="A0A3S0W971"/>
<protein>
    <submittedName>
        <fullName evidence="1">Ribonuclease</fullName>
    </submittedName>
</protein>
<name>A0A3S0W971_9BACI</name>
<dbReference type="Pfam" id="PF14035">
    <property type="entry name" value="YlzJ"/>
    <property type="match status" value="1"/>
</dbReference>
<dbReference type="RefSeq" id="WP_126864521.1">
    <property type="nucleotide sequence ID" value="NZ_JAUSTX010000001.1"/>
</dbReference>
<reference evidence="1 2" key="1">
    <citation type="submission" date="2018-12" db="EMBL/GenBank/DDBJ databases">
        <title>Bacillus chawlae sp. nov., Bacillus glennii sp. nov., and Bacillus saganii sp. nov. Isolated from the Vehicle Assembly Building at Kennedy Space Center where the Viking Spacecraft were Assembled.</title>
        <authorList>
            <person name="Seuylemezian A."/>
            <person name="Vaishampayan P."/>
        </authorList>
    </citation>
    <scope>NUCLEOTIDE SEQUENCE [LARGE SCALE GENOMIC DNA]</scope>
    <source>
        <strain evidence="1 2">L5</strain>
    </source>
</reference>
<accession>A0A3S0W971</accession>
<gene>
    <name evidence="1" type="ORF">ELQ35_09190</name>
</gene>
<comment type="caution">
    <text evidence="1">The sequence shown here is derived from an EMBL/GenBank/DDBJ whole genome shotgun (WGS) entry which is preliminary data.</text>
</comment>
<organism evidence="1 2">
    <name type="scientific">Peribacillus cavernae</name>
    <dbReference type="NCBI Taxonomy" id="1674310"/>
    <lineage>
        <taxon>Bacteria</taxon>
        <taxon>Bacillati</taxon>
        <taxon>Bacillota</taxon>
        <taxon>Bacilli</taxon>
        <taxon>Bacillales</taxon>
        <taxon>Bacillaceae</taxon>
        <taxon>Peribacillus</taxon>
    </lineage>
</organism>
<dbReference type="Proteomes" id="UP000267430">
    <property type="component" value="Unassembled WGS sequence"/>
</dbReference>
<proteinExistence type="predicted"/>
<dbReference type="InterPro" id="IPR025619">
    <property type="entry name" value="YlzJ"/>
</dbReference>
<evidence type="ECO:0000313" key="1">
    <source>
        <dbReference type="EMBL" id="RUQ30498.1"/>
    </source>
</evidence>
<dbReference type="EMBL" id="RYZZ01000007">
    <property type="protein sequence ID" value="RUQ30498.1"/>
    <property type="molecule type" value="Genomic_DNA"/>
</dbReference>
<dbReference type="OrthoDB" id="1683573at2"/>
<keyword evidence="2" id="KW-1185">Reference proteome</keyword>
<evidence type="ECO:0000313" key="2">
    <source>
        <dbReference type="Proteomes" id="UP000267430"/>
    </source>
</evidence>